<comment type="subcellular location">
    <subcellularLocation>
        <location evidence="1">Golgi apparatus membrane</location>
        <topology evidence="1">Single-pass type II membrane protein</topology>
    </subcellularLocation>
</comment>
<feature type="domain" description="Glycosyltransferase 61 catalytic" evidence="5">
    <location>
        <begin position="158"/>
        <end position="215"/>
    </location>
</feature>
<keyword evidence="2" id="KW-0328">Glycosyltransferase</keyword>
<evidence type="ECO:0000256" key="3">
    <source>
        <dbReference type="ARBA" id="ARBA00022679"/>
    </source>
</evidence>
<sequence>MSTPWRSLTLCLQRTTAPVEHAYKIHFKEGTLIKIATEEANDISKHMFKFVEFDTIPIKARQITFLIDVIGVLKKLERLLAIVFSTGGYTGNVYHDFNDGLIPLYGDVLSRLSNYHVIDFSNDKRTHCFPETKHIGIEYKDGFQRRKKKALLSSSPTLSALEEEKIGFKVKVLKPDRTTELAKIYQVLNSTDAMVGVHGAAMTHFLFMRPSSVLIQIIPLGTDWAAETYYGVPSRKFGLKQYKCKRVAIYQENLSGWAECQVGFRTISGAVVFAYVYTISKGAEGVLSILIAVIGD</sequence>
<dbReference type="Pfam" id="PF04577">
    <property type="entry name" value="Glyco_transf_61"/>
    <property type="match status" value="1"/>
</dbReference>
<dbReference type="InterPro" id="IPR007657">
    <property type="entry name" value="Glycosyltransferase_61"/>
</dbReference>
<evidence type="ECO:0000313" key="6">
    <source>
        <dbReference type="EMBL" id="KAF9613593.1"/>
    </source>
</evidence>
<comment type="caution">
    <text evidence="6">The sequence shown here is derived from an EMBL/GenBank/DDBJ whole genome shotgun (WGS) entry which is preliminary data.</text>
</comment>
<evidence type="ECO:0000256" key="1">
    <source>
        <dbReference type="ARBA" id="ARBA00004323"/>
    </source>
</evidence>
<dbReference type="OrthoDB" id="529273at2759"/>
<reference evidence="6 7" key="1">
    <citation type="submission" date="2020-10" db="EMBL/GenBank/DDBJ databases">
        <title>The Coptis chinensis genome and diversification of protoberbering-type alkaloids.</title>
        <authorList>
            <person name="Wang B."/>
            <person name="Shu S."/>
            <person name="Song C."/>
            <person name="Liu Y."/>
        </authorList>
    </citation>
    <scope>NUCLEOTIDE SEQUENCE [LARGE SCALE GENOMIC DNA]</scope>
    <source>
        <strain evidence="6">HL-2020</strain>
        <tissue evidence="6">Leaf</tissue>
    </source>
</reference>
<dbReference type="PANTHER" id="PTHR20961:SF124">
    <property type="entry name" value="GLYCOSYLTRANSFERASE"/>
    <property type="match status" value="1"/>
</dbReference>
<evidence type="ECO:0000256" key="2">
    <source>
        <dbReference type="ARBA" id="ARBA00022676"/>
    </source>
</evidence>
<name>A0A835IBP2_9MAGN</name>
<dbReference type="GO" id="GO:0000139">
    <property type="term" value="C:Golgi membrane"/>
    <property type="evidence" value="ECO:0007669"/>
    <property type="project" value="UniProtKB-SubCell"/>
</dbReference>
<accession>A0A835IBP2</accession>
<keyword evidence="7" id="KW-1185">Reference proteome</keyword>
<evidence type="ECO:0000256" key="4">
    <source>
        <dbReference type="ARBA" id="ARBA00023180"/>
    </source>
</evidence>
<evidence type="ECO:0000259" key="5">
    <source>
        <dbReference type="Pfam" id="PF04577"/>
    </source>
</evidence>
<keyword evidence="4" id="KW-0325">Glycoprotein</keyword>
<protein>
    <recommendedName>
        <fullName evidence="5">Glycosyltransferase 61 catalytic domain-containing protein</fullName>
    </recommendedName>
</protein>
<proteinExistence type="predicted"/>
<evidence type="ECO:0000313" key="7">
    <source>
        <dbReference type="Proteomes" id="UP000631114"/>
    </source>
</evidence>
<gene>
    <name evidence="6" type="ORF">IFM89_009263</name>
</gene>
<dbReference type="EMBL" id="JADFTS010000003">
    <property type="protein sequence ID" value="KAF9613593.1"/>
    <property type="molecule type" value="Genomic_DNA"/>
</dbReference>
<dbReference type="AlphaFoldDB" id="A0A835IBP2"/>
<dbReference type="InterPro" id="IPR049625">
    <property type="entry name" value="Glyco_transf_61_cat"/>
</dbReference>
<keyword evidence="3" id="KW-0808">Transferase</keyword>
<dbReference type="Proteomes" id="UP000631114">
    <property type="component" value="Unassembled WGS sequence"/>
</dbReference>
<organism evidence="6 7">
    <name type="scientific">Coptis chinensis</name>
    <dbReference type="NCBI Taxonomy" id="261450"/>
    <lineage>
        <taxon>Eukaryota</taxon>
        <taxon>Viridiplantae</taxon>
        <taxon>Streptophyta</taxon>
        <taxon>Embryophyta</taxon>
        <taxon>Tracheophyta</taxon>
        <taxon>Spermatophyta</taxon>
        <taxon>Magnoliopsida</taxon>
        <taxon>Ranunculales</taxon>
        <taxon>Ranunculaceae</taxon>
        <taxon>Coptidoideae</taxon>
        <taxon>Coptis</taxon>
    </lineage>
</organism>
<dbReference type="GO" id="GO:0016763">
    <property type="term" value="F:pentosyltransferase activity"/>
    <property type="evidence" value="ECO:0007669"/>
    <property type="project" value="UniProtKB-ARBA"/>
</dbReference>
<dbReference type="PANTHER" id="PTHR20961">
    <property type="entry name" value="GLYCOSYLTRANSFERASE"/>
    <property type="match status" value="1"/>
</dbReference>